<comment type="caution">
    <text evidence="2">The sequence shown here is derived from an EMBL/GenBank/DDBJ whole genome shotgun (WGS) entry which is preliminary data.</text>
</comment>
<keyword evidence="2" id="KW-0378">Hydrolase</keyword>
<feature type="domain" description="AB hydrolase-1" evidence="1">
    <location>
        <begin position="23"/>
        <end position="235"/>
    </location>
</feature>
<dbReference type="GO" id="GO:0016787">
    <property type="term" value="F:hydrolase activity"/>
    <property type="evidence" value="ECO:0007669"/>
    <property type="project" value="UniProtKB-KW"/>
</dbReference>
<dbReference type="AlphaFoldDB" id="A0A0K9YZ85"/>
<gene>
    <name evidence="2" type="ORF">ADS79_09035</name>
</gene>
<organism evidence="2 3">
    <name type="scientific">Brevibacillus reuszeri</name>
    <dbReference type="NCBI Taxonomy" id="54915"/>
    <lineage>
        <taxon>Bacteria</taxon>
        <taxon>Bacillati</taxon>
        <taxon>Bacillota</taxon>
        <taxon>Bacilli</taxon>
        <taxon>Bacillales</taxon>
        <taxon>Paenibacillaceae</taxon>
        <taxon>Brevibacillus</taxon>
    </lineage>
</organism>
<dbReference type="RefSeq" id="WP_049738058.1">
    <property type="nucleotide sequence ID" value="NZ_BJON01000029.1"/>
</dbReference>
<dbReference type="Gene3D" id="3.40.50.1820">
    <property type="entry name" value="alpha/beta hydrolase"/>
    <property type="match status" value="1"/>
</dbReference>
<accession>A0A0K9YZ85</accession>
<dbReference type="SUPFAM" id="SSF53474">
    <property type="entry name" value="alpha/beta-Hydrolases"/>
    <property type="match status" value="1"/>
</dbReference>
<dbReference type="Proteomes" id="UP000036834">
    <property type="component" value="Unassembled WGS sequence"/>
</dbReference>
<sequence length="254" mass="28295">MEQVMVQLNNEHVACSISGQGTPVLCIHAPCIGSINFCYQYALSDSYQLIVPDLPGHGDSSSFGGRFSIDDLAEYLNQLMQKLNLAEAYIMGYSQGASIALEYSLRFPEKVKGVILVSAFSEVKDFYLHARFYMAQTMSWLHGVPLLARSIASSHLADPDMQAKWVAHASRTDAGCLTSLYTAGHRYSCTKRLNELGKPVLLVYGKEDTQMQPYAQLLQKQLPMASFVMVPHAHHQVVTRAAPVFNQLCRDFMH</sequence>
<name>A0A0K9YZ85_9BACL</name>
<dbReference type="InterPro" id="IPR029058">
    <property type="entry name" value="AB_hydrolase_fold"/>
</dbReference>
<dbReference type="STRING" id="54915.ADS79_09035"/>
<reference evidence="3" key="1">
    <citation type="submission" date="2015-07" db="EMBL/GenBank/DDBJ databases">
        <title>Genome sequencing project for genomic taxonomy and phylogenomics of Bacillus-like bacteria.</title>
        <authorList>
            <person name="Liu B."/>
            <person name="Wang J."/>
            <person name="Zhu Y."/>
            <person name="Liu G."/>
            <person name="Chen Q."/>
            <person name="Chen Z."/>
            <person name="Lan J."/>
            <person name="Che J."/>
            <person name="Ge C."/>
            <person name="Shi H."/>
            <person name="Pan Z."/>
            <person name="Liu X."/>
        </authorList>
    </citation>
    <scope>NUCLEOTIDE SEQUENCE [LARGE SCALE GENOMIC DNA]</scope>
    <source>
        <strain evidence="3">DSM 9887</strain>
    </source>
</reference>
<dbReference type="OrthoDB" id="6191536at2"/>
<evidence type="ECO:0000259" key="1">
    <source>
        <dbReference type="Pfam" id="PF00561"/>
    </source>
</evidence>
<dbReference type="EMBL" id="LGIQ01000005">
    <property type="protein sequence ID" value="KNB74043.1"/>
    <property type="molecule type" value="Genomic_DNA"/>
</dbReference>
<evidence type="ECO:0000313" key="3">
    <source>
        <dbReference type="Proteomes" id="UP000036834"/>
    </source>
</evidence>
<evidence type="ECO:0000313" key="2">
    <source>
        <dbReference type="EMBL" id="KNB74043.1"/>
    </source>
</evidence>
<dbReference type="InterPro" id="IPR000073">
    <property type="entry name" value="AB_hydrolase_1"/>
</dbReference>
<dbReference type="PANTHER" id="PTHR43798">
    <property type="entry name" value="MONOACYLGLYCEROL LIPASE"/>
    <property type="match status" value="1"/>
</dbReference>
<dbReference type="InterPro" id="IPR050266">
    <property type="entry name" value="AB_hydrolase_sf"/>
</dbReference>
<dbReference type="PRINTS" id="PR00111">
    <property type="entry name" value="ABHYDROLASE"/>
</dbReference>
<protein>
    <submittedName>
        <fullName evidence="2">Alpha/beta hydrolase</fullName>
    </submittedName>
</protein>
<proteinExistence type="predicted"/>
<dbReference type="Pfam" id="PF00561">
    <property type="entry name" value="Abhydrolase_1"/>
    <property type="match status" value="1"/>
</dbReference>
<dbReference type="PATRIC" id="fig|54915.3.peg.7269"/>